<dbReference type="PANTHER" id="PTHR45527">
    <property type="entry name" value="NONRIBOSOMAL PEPTIDE SYNTHETASE"/>
    <property type="match status" value="1"/>
</dbReference>
<dbReference type="PROSITE" id="PS00012">
    <property type="entry name" value="PHOSPHOPANTETHEINE"/>
    <property type="match status" value="1"/>
</dbReference>
<dbReference type="SUPFAM" id="SSF53474">
    <property type="entry name" value="alpha/beta-Hydrolases"/>
    <property type="match status" value="1"/>
</dbReference>
<dbReference type="FunFam" id="2.30.38.10:FF:000001">
    <property type="entry name" value="Non-ribosomal peptide synthetase PvdI"/>
    <property type="match status" value="1"/>
</dbReference>
<evidence type="ECO:0000256" key="3">
    <source>
        <dbReference type="ARBA" id="ARBA00022553"/>
    </source>
</evidence>
<dbReference type="GO" id="GO:0044550">
    <property type="term" value="P:secondary metabolite biosynthetic process"/>
    <property type="evidence" value="ECO:0007669"/>
    <property type="project" value="UniProtKB-ARBA"/>
</dbReference>
<sequence length="907" mass="101690">MSDSLLSASSPMTFTKDNWKQTVIAWNQTTSPYPREACIHELFERQAAQTPEAIAIIADKQKISYAQLNEQANHLARSLRHLGVGPEICVGICIERSLEMIVGILGILKAGGAYVAFALDEPKERLRFLLEDSAIQLLLTRQRYSTILPGFQGKLFYLDEDYPTSSTMETNPDVLPTPTAENLAYVIATSGSTGKPKGVCITHRNVVRLVASPNVVTIQPHDIFLQFSPLTFDASTFEIWGPLLNGACLVLFPPQQPTLDELGLFIKEQNITILWLTAGLFHQMIESQTEHLQHVQQLLAGGDVLSTSHMRKALEELPHCQLINGYGPTENTTFTCYGLITKTTDLSRSVPIGRPVAQTQVYVLDERLQPVPMGETGELYIGGDGVARGYLNRPELTAELFINDPFRTDQETRLYKTGDLARYLADGMLEFLGRNDQQVKIRGFRVELAEVTAALQRHSDVKQALIIAREDPLGDKRLLAYVVPQSGSTMTIKDLRRYLVTQLPNYMLPAAYILLDALPLTLLGKIDTASLPEPAVDSGAYFVAPRTVVEDQIARIFADLLGIYPISVQDNFFDLGGHSLLALRLIRRLKNLFGKDMPFTIFTDLTVERLAQFLYQQSELLPAYSLVCLQDKGTRPPLILMHPASGFIYPYMQIKSFMQEDQPVYAIEESHLSSQWQPCSSIDKLAERYLPLLKNFQPEGPYYLGGWSFGGLIAFEMARRLQQNGEKVALLAMIDSNPPLPEFFPPTEDATSIISWSVMGLAASWPNHPQGYLPQFLPEAVLRSMSQEQQWQYYMEFASKVNFADTLEQLQRWVEIFQHHVLANQTYQPAGERYPEKVTMIKMIIPGDNEQEVIDHTTSVWSGFISGPIEVSTVEGDHFGILGSACPLIAQRLEYYINQLTDGAEKQ</sequence>
<feature type="domain" description="Carrier" evidence="4">
    <location>
        <begin position="544"/>
        <end position="621"/>
    </location>
</feature>
<name>A0A402A9L6_9CHLR</name>
<dbReference type="AlphaFoldDB" id="A0A402A9L6"/>
<dbReference type="FunFam" id="3.30.300.30:FF:000010">
    <property type="entry name" value="Enterobactin synthetase component F"/>
    <property type="match status" value="1"/>
</dbReference>
<evidence type="ECO:0000256" key="2">
    <source>
        <dbReference type="ARBA" id="ARBA00022450"/>
    </source>
</evidence>
<comment type="cofactor">
    <cofactor evidence="1">
        <name>pantetheine 4'-phosphate</name>
        <dbReference type="ChEBI" id="CHEBI:47942"/>
    </cofactor>
</comment>
<evidence type="ECO:0000313" key="5">
    <source>
        <dbReference type="EMBL" id="GCE15819.1"/>
    </source>
</evidence>
<dbReference type="GO" id="GO:0043041">
    <property type="term" value="P:amino acid activation for nonribosomal peptide biosynthetic process"/>
    <property type="evidence" value="ECO:0007669"/>
    <property type="project" value="TreeGrafter"/>
</dbReference>
<keyword evidence="2" id="KW-0596">Phosphopantetheine</keyword>
<dbReference type="InterPro" id="IPR006162">
    <property type="entry name" value="Ppantetheine_attach_site"/>
</dbReference>
<dbReference type="GO" id="GO:0005737">
    <property type="term" value="C:cytoplasm"/>
    <property type="evidence" value="ECO:0007669"/>
    <property type="project" value="TreeGrafter"/>
</dbReference>
<dbReference type="InterPro" id="IPR029058">
    <property type="entry name" value="AB_hydrolase_fold"/>
</dbReference>
<evidence type="ECO:0000313" key="6">
    <source>
        <dbReference type="Proteomes" id="UP000287352"/>
    </source>
</evidence>
<dbReference type="InterPro" id="IPR000873">
    <property type="entry name" value="AMP-dep_synth/lig_dom"/>
</dbReference>
<dbReference type="Gene3D" id="1.10.1200.10">
    <property type="entry name" value="ACP-like"/>
    <property type="match status" value="1"/>
</dbReference>
<keyword evidence="3" id="KW-0597">Phosphoprotein</keyword>
<dbReference type="InterPro" id="IPR045851">
    <property type="entry name" value="AMP-bd_C_sf"/>
</dbReference>
<dbReference type="FunFam" id="3.40.50.980:FF:000001">
    <property type="entry name" value="Non-ribosomal peptide synthetase"/>
    <property type="match status" value="1"/>
</dbReference>
<dbReference type="Proteomes" id="UP000287352">
    <property type="component" value="Unassembled WGS sequence"/>
</dbReference>
<dbReference type="CDD" id="cd12117">
    <property type="entry name" value="A_NRPS_Srf_like"/>
    <property type="match status" value="1"/>
</dbReference>
<reference evidence="6" key="1">
    <citation type="submission" date="2018-12" db="EMBL/GenBank/DDBJ databases">
        <title>Tengunoibacter tsumagoiensis gen. nov., sp. nov., Dictyobacter kobayashii sp. nov., D. alpinus sp. nov., and D. joshuensis sp. nov. and description of Dictyobacteraceae fam. nov. within the order Ktedonobacterales isolated from Tengu-no-mugimeshi.</title>
        <authorList>
            <person name="Wang C.M."/>
            <person name="Zheng Y."/>
            <person name="Sakai Y."/>
            <person name="Toyoda A."/>
            <person name="Minakuchi Y."/>
            <person name="Abe K."/>
            <person name="Yokota A."/>
            <person name="Yabe S."/>
        </authorList>
    </citation>
    <scope>NUCLEOTIDE SEQUENCE [LARGE SCALE GENOMIC DNA]</scope>
    <source>
        <strain evidence="6">Uno3</strain>
    </source>
</reference>
<proteinExistence type="predicted"/>
<evidence type="ECO:0000256" key="1">
    <source>
        <dbReference type="ARBA" id="ARBA00001957"/>
    </source>
</evidence>
<gene>
    <name evidence="5" type="ORF">KTT_56780</name>
</gene>
<dbReference type="PROSITE" id="PS50075">
    <property type="entry name" value="CARRIER"/>
    <property type="match status" value="1"/>
</dbReference>
<dbReference type="NCBIfam" id="TIGR01733">
    <property type="entry name" value="AA-adenyl-dom"/>
    <property type="match status" value="1"/>
</dbReference>
<protein>
    <recommendedName>
        <fullName evidence="4">Carrier domain-containing protein</fullName>
    </recommendedName>
</protein>
<dbReference type="FunFam" id="3.40.50.12780:FF:000012">
    <property type="entry name" value="Non-ribosomal peptide synthetase"/>
    <property type="match status" value="1"/>
</dbReference>
<dbReference type="InterPro" id="IPR001031">
    <property type="entry name" value="Thioesterase"/>
</dbReference>
<dbReference type="InterPro" id="IPR020806">
    <property type="entry name" value="PKS_PP-bd"/>
</dbReference>
<dbReference type="InterPro" id="IPR010071">
    <property type="entry name" value="AA_adenyl_dom"/>
</dbReference>
<dbReference type="OrthoDB" id="9781737at2"/>
<dbReference type="InterPro" id="IPR025110">
    <property type="entry name" value="AMP-bd_C"/>
</dbReference>
<dbReference type="Pfam" id="PF13193">
    <property type="entry name" value="AMP-binding_C"/>
    <property type="match status" value="1"/>
</dbReference>
<dbReference type="SUPFAM" id="SSF56801">
    <property type="entry name" value="Acetyl-CoA synthetase-like"/>
    <property type="match status" value="1"/>
</dbReference>
<dbReference type="SMART" id="SM00823">
    <property type="entry name" value="PKS_PP"/>
    <property type="match status" value="1"/>
</dbReference>
<comment type="caution">
    <text evidence="5">The sequence shown here is derived from an EMBL/GenBank/DDBJ whole genome shotgun (WGS) entry which is preliminary data.</text>
</comment>
<evidence type="ECO:0000259" key="4">
    <source>
        <dbReference type="PROSITE" id="PS50075"/>
    </source>
</evidence>
<organism evidence="5 6">
    <name type="scientific">Tengunoibacter tsumagoiensis</name>
    <dbReference type="NCBI Taxonomy" id="2014871"/>
    <lineage>
        <taxon>Bacteria</taxon>
        <taxon>Bacillati</taxon>
        <taxon>Chloroflexota</taxon>
        <taxon>Ktedonobacteria</taxon>
        <taxon>Ktedonobacterales</taxon>
        <taxon>Dictyobacteraceae</taxon>
        <taxon>Tengunoibacter</taxon>
    </lineage>
</organism>
<dbReference type="Gene3D" id="3.30.300.30">
    <property type="match status" value="1"/>
</dbReference>
<dbReference type="Pfam" id="PF00501">
    <property type="entry name" value="AMP-binding"/>
    <property type="match status" value="1"/>
</dbReference>
<dbReference type="RefSeq" id="WP_126583230.1">
    <property type="nucleotide sequence ID" value="NZ_BIFR01000002.1"/>
</dbReference>
<dbReference type="PANTHER" id="PTHR45527:SF1">
    <property type="entry name" value="FATTY ACID SYNTHASE"/>
    <property type="match status" value="1"/>
</dbReference>
<dbReference type="InterPro" id="IPR020845">
    <property type="entry name" value="AMP-binding_CS"/>
</dbReference>
<dbReference type="EMBL" id="BIFR01000002">
    <property type="protein sequence ID" value="GCE15819.1"/>
    <property type="molecule type" value="Genomic_DNA"/>
</dbReference>
<dbReference type="InterPro" id="IPR036736">
    <property type="entry name" value="ACP-like_sf"/>
</dbReference>
<dbReference type="Pfam" id="PF00550">
    <property type="entry name" value="PP-binding"/>
    <property type="match status" value="1"/>
</dbReference>
<dbReference type="GO" id="GO:0031177">
    <property type="term" value="F:phosphopantetheine binding"/>
    <property type="evidence" value="ECO:0007669"/>
    <property type="project" value="InterPro"/>
</dbReference>
<dbReference type="Gene3D" id="3.40.50.1820">
    <property type="entry name" value="alpha/beta hydrolase"/>
    <property type="match status" value="1"/>
</dbReference>
<keyword evidence="6" id="KW-1185">Reference proteome</keyword>
<dbReference type="SUPFAM" id="SSF47336">
    <property type="entry name" value="ACP-like"/>
    <property type="match status" value="1"/>
</dbReference>
<dbReference type="Pfam" id="PF00975">
    <property type="entry name" value="Thioesterase"/>
    <property type="match status" value="1"/>
</dbReference>
<dbReference type="Gene3D" id="3.40.50.980">
    <property type="match status" value="2"/>
</dbReference>
<dbReference type="InterPro" id="IPR009081">
    <property type="entry name" value="PP-bd_ACP"/>
</dbReference>
<dbReference type="PROSITE" id="PS00455">
    <property type="entry name" value="AMP_BINDING"/>
    <property type="match status" value="1"/>
</dbReference>
<accession>A0A402A9L6</accession>
<dbReference type="Gene3D" id="2.30.38.10">
    <property type="entry name" value="Luciferase, Domain 3"/>
    <property type="match status" value="1"/>
</dbReference>